<accession>K6UPH1</accession>
<dbReference type="EMBL" id="CP001560">
    <property type="protein sequence ID" value="AFJ47659.1"/>
    <property type="molecule type" value="Genomic_DNA"/>
</dbReference>
<dbReference type="Proteomes" id="UP000001955">
    <property type="component" value="Chromosome"/>
</dbReference>
<name>I2BAV5_SHIBC</name>
<organism evidence="1 2">
    <name type="scientific">Shimwellia blattae (strain ATCC 29907 / DSM 4481 / JCM 1650 / NBRC 105725 / CDC 9005-74)</name>
    <name type="common">Escherichia blattae</name>
    <dbReference type="NCBI Taxonomy" id="630626"/>
    <lineage>
        <taxon>Bacteria</taxon>
        <taxon>Pseudomonadati</taxon>
        <taxon>Pseudomonadota</taxon>
        <taxon>Gammaproteobacteria</taxon>
        <taxon>Enterobacterales</taxon>
        <taxon>Enterobacteriaceae</taxon>
        <taxon>Shimwellia</taxon>
    </lineage>
</organism>
<keyword evidence="2" id="KW-1185">Reference proteome</keyword>
<reference evidence="1 2" key="1">
    <citation type="journal article" date="2012" name="J. Bacteriol.">
        <title>Complete genome sequence of the B12-producing Shimwellia blattae strain DSM 4481, isolated from a cockroach.</title>
        <authorList>
            <person name="Brzuszkiewicz E."/>
            <person name="Waschkowitz T."/>
            <person name="Wiezer A."/>
            <person name="Daniel R."/>
        </authorList>
    </citation>
    <scope>NUCLEOTIDE SEQUENCE [LARGE SCALE GENOMIC DNA]</scope>
    <source>
        <strain evidence="2">ATCC 29907 / DSM 4481 / JCM 1650 / NBRC 105725 / CDC 9005-74</strain>
    </source>
</reference>
<dbReference type="KEGG" id="ebt:EBL_c25730"/>
<dbReference type="eggNOG" id="ENOG50330X5">
    <property type="taxonomic scope" value="Bacteria"/>
</dbReference>
<proteinExistence type="predicted"/>
<dbReference type="RefSeq" id="WP_002439443.1">
    <property type="nucleotide sequence ID" value="NC_017910.1"/>
</dbReference>
<sequence length="126" mass="14124">MPGRHKQDLVQKMIAAQSELQRYLILHKAKGYMADSDSAQLREILFGLCSTLREQFPLFRSILTQEEVMAFQEGTGALTTAALCLMGGKHDCPRFVAVDTAKLEQNLKIVQRATGYLTRNHTVQDA</sequence>
<evidence type="ECO:0000313" key="2">
    <source>
        <dbReference type="Proteomes" id="UP000001955"/>
    </source>
</evidence>
<dbReference type="OrthoDB" id="6630475at2"/>
<evidence type="ECO:0000313" key="1">
    <source>
        <dbReference type="EMBL" id="AFJ47659.1"/>
    </source>
</evidence>
<dbReference type="AlphaFoldDB" id="I2BAV5"/>
<gene>
    <name evidence="1" type="primary">bssR</name>
    <name evidence="1" type="ordered locus">EBL_c25730</name>
</gene>
<dbReference type="HOGENOM" id="CLU_161265_0_0_6"/>
<accession>I2BAV5</accession>
<dbReference type="Pfam" id="PF10799">
    <property type="entry name" value="YliH"/>
    <property type="match status" value="1"/>
</dbReference>
<dbReference type="InterPro" id="IPR020359">
    <property type="entry name" value="Biofilm_regulator_BssR"/>
</dbReference>
<protein>
    <submittedName>
        <fullName evidence="1">Biofilm regulator BssR</fullName>
    </submittedName>
</protein>